<feature type="domain" description="NYN" evidence="1">
    <location>
        <begin position="5"/>
        <end position="143"/>
    </location>
</feature>
<gene>
    <name evidence="2" type="ORF">ET989_12105</name>
</gene>
<evidence type="ECO:0000313" key="3">
    <source>
        <dbReference type="Proteomes" id="UP000292373"/>
    </source>
</evidence>
<dbReference type="Pfam" id="PF01936">
    <property type="entry name" value="NYN"/>
    <property type="match status" value="1"/>
</dbReference>
<name>A0A4Q9KDN1_9ACTN</name>
<dbReference type="Proteomes" id="UP000292373">
    <property type="component" value="Unassembled WGS sequence"/>
</dbReference>
<dbReference type="InterPro" id="IPR021139">
    <property type="entry name" value="NYN"/>
</dbReference>
<sequence>MERSTYVLVDGENIDATLGTSILSRRPHPTERPRWERLLKHLERAWEQPVKGLFFLAAHGELPMGFVQALLAIGYRPIPLSGGPDEKVVDIAISRTLEALKDRDADVVLASHDRDFVETLTPLVDGRRVGIVGFEEFLSGSLRELFERGVEFFDLEYHVEAFNERLPRLRIIPIDQFDPNEFL</sequence>
<accession>A0A4Q9KDN1</accession>
<dbReference type="Gene3D" id="3.40.50.1010">
    <property type="entry name" value="5'-nuclease"/>
    <property type="match status" value="1"/>
</dbReference>
<reference evidence="2 3" key="1">
    <citation type="submission" date="2019-01" db="EMBL/GenBank/DDBJ databases">
        <title>Lactibacter flavus gen. nov., sp. nov., a novel bacterium of the family Propionibacteriaceae isolated from raw milk and dairy products.</title>
        <authorList>
            <person name="Huptas C."/>
            <person name="Wenning M."/>
            <person name="Breitenwieser F."/>
            <person name="Doll E."/>
            <person name="Von Neubeck M."/>
            <person name="Busse H.-J."/>
            <person name="Scherer S."/>
        </authorList>
    </citation>
    <scope>NUCLEOTIDE SEQUENCE [LARGE SCALE GENOMIC DNA]</scope>
    <source>
        <strain evidence="2 3">KCTC 33808</strain>
    </source>
</reference>
<dbReference type="RefSeq" id="WP_131169336.1">
    <property type="nucleotide sequence ID" value="NZ_SDMQ01000013.1"/>
</dbReference>
<protein>
    <submittedName>
        <fullName evidence="2">NYN domain-containing protein</fullName>
    </submittedName>
</protein>
<dbReference type="OrthoDB" id="4772393at2"/>
<evidence type="ECO:0000259" key="1">
    <source>
        <dbReference type="Pfam" id="PF01936"/>
    </source>
</evidence>
<dbReference type="EMBL" id="SDMQ01000013">
    <property type="protein sequence ID" value="TBT83213.1"/>
    <property type="molecule type" value="Genomic_DNA"/>
</dbReference>
<evidence type="ECO:0000313" key="2">
    <source>
        <dbReference type="EMBL" id="TBT83213.1"/>
    </source>
</evidence>
<dbReference type="GO" id="GO:0004540">
    <property type="term" value="F:RNA nuclease activity"/>
    <property type="evidence" value="ECO:0007669"/>
    <property type="project" value="InterPro"/>
</dbReference>
<comment type="caution">
    <text evidence="2">The sequence shown here is derived from an EMBL/GenBank/DDBJ whole genome shotgun (WGS) entry which is preliminary data.</text>
</comment>
<organism evidence="2 3">
    <name type="scientific">Propioniciclava sinopodophylli</name>
    <dbReference type="NCBI Taxonomy" id="1837344"/>
    <lineage>
        <taxon>Bacteria</taxon>
        <taxon>Bacillati</taxon>
        <taxon>Actinomycetota</taxon>
        <taxon>Actinomycetes</taxon>
        <taxon>Propionibacteriales</taxon>
        <taxon>Propionibacteriaceae</taxon>
        <taxon>Propioniciclava</taxon>
    </lineage>
</organism>
<proteinExistence type="predicted"/>
<dbReference type="AlphaFoldDB" id="A0A4Q9KDN1"/>
<keyword evidence="3" id="KW-1185">Reference proteome</keyword>